<gene>
    <name evidence="1" type="ORF">PXEA_LOCUS34742</name>
</gene>
<accession>A0A448XNZ6</accession>
<keyword evidence="2" id="KW-1185">Reference proteome</keyword>
<dbReference type="Proteomes" id="UP000784294">
    <property type="component" value="Unassembled WGS sequence"/>
</dbReference>
<protein>
    <submittedName>
        <fullName evidence="1">Uncharacterized protein</fullName>
    </submittedName>
</protein>
<comment type="caution">
    <text evidence="1">The sequence shown here is derived from an EMBL/GenBank/DDBJ whole genome shotgun (WGS) entry which is preliminary data.</text>
</comment>
<organism evidence="1 2">
    <name type="scientific">Protopolystoma xenopodis</name>
    <dbReference type="NCBI Taxonomy" id="117903"/>
    <lineage>
        <taxon>Eukaryota</taxon>
        <taxon>Metazoa</taxon>
        <taxon>Spiralia</taxon>
        <taxon>Lophotrochozoa</taxon>
        <taxon>Platyhelminthes</taxon>
        <taxon>Monogenea</taxon>
        <taxon>Polyopisthocotylea</taxon>
        <taxon>Polystomatidea</taxon>
        <taxon>Polystomatidae</taxon>
        <taxon>Protopolystoma</taxon>
    </lineage>
</organism>
<feature type="non-terminal residue" evidence="1">
    <location>
        <position position="132"/>
    </location>
</feature>
<dbReference type="EMBL" id="CAAALY010268771">
    <property type="protein sequence ID" value="VEL41302.1"/>
    <property type="molecule type" value="Genomic_DNA"/>
</dbReference>
<proteinExistence type="predicted"/>
<evidence type="ECO:0000313" key="2">
    <source>
        <dbReference type="Proteomes" id="UP000784294"/>
    </source>
</evidence>
<sequence>MQHPRAVLPARRNGLWTQSATFTRRKCTSESVRRWTRCCRQWHFWWKLVRAGMRLDYGRVWFPLSAKSTSRTDETLSARSMDDHLPVRQDRTFRHSQRTNRMPRQNSIYLSASHGASLSLSLSLSINQSINL</sequence>
<evidence type="ECO:0000313" key="1">
    <source>
        <dbReference type="EMBL" id="VEL41302.1"/>
    </source>
</evidence>
<name>A0A448XNZ6_9PLAT</name>
<reference evidence="1" key="1">
    <citation type="submission" date="2018-11" db="EMBL/GenBank/DDBJ databases">
        <authorList>
            <consortium name="Pathogen Informatics"/>
        </authorList>
    </citation>
    <scope>NUCLEOTIDE SEQUENCE</scope>
</reference>
<dbReference type="AlphaFoldDB" id="A0A448XNZ6"/>